<gene>
    <name evidence="3" type="ORF">TrRE_jg7712</name>
</gene>
<comment type="caution">
    <text evidence="3">The sequence shown here is derived from an EMBL/GenBank/DDBJ whole genome shotgun (WGS) entry which is preliminary data.</text>
</comment>
<evidence type="ECO:0000259" key="2">
    <source>
        <dbReference type="SMART" id="SM00479"/>
    </source>
</evidence>
<dbReference type="Proteomes" id="UP001165082">
    <property type="component" value="Unassembled WGS sequence"/>
</dbReference>
<dbReference type="GO" id="GO:0000932">
    <property type="term" value="C:P-body"/>
    <property type="evidence" value="ECO:0007669"/>
    <property type="project" value="TreeGrafter"/>
</dbReference>
<dbReference type="GO" id="GO:0004535">
    <property type="term" value="F:poly(A)-specific ribonuclease activity"/>
    <property type="evidence" value="ECO:0007669"/>
    <property type="project" value="TreeGrafter"/>
</dbReference>
<evidence type="ECO:0000313" key="4">
    <source>
        <dbReference type="Proteomes" id="UP001165082"/>
    </source>
</evidence>
<accession>A0A9W7FAT2</accession>
<proteinExistence type="predicted"/>
<dbReference type="InterPro" id="IPR050785">
    <property type="entry name" value="PAN2-PAN3_catalytic_subunit"/>
</dbReference>
<dbReference type="SMART" id="SM00479">
    <property type="entry name" value="EXOIII"/>
    <property type="match status" value="1"/>
</dbReference>
<protein>
    <recommendedName>
        <fullName evidence="2">Exonuclease domain-containing protein</fullName>
    </recommendedName>
</protein>
<dbReference type="InterPro" id="IPR013520">
    <property type="entry name" value="Ribonucl_H"/>
</dbReference>
<dbReference type="PANTHER" id="PTHR15728:SF0">
    <property type="entry name" value="PAN2-PAN3 DEADENYLATION COMPLEX CATALYTIC SUBUNIT PAN2"/>
    <property type="match status" value="1"/>
</dbReference>
<sequence length="360" mass="40436">RQKQLEEKIKAQVEGEGGKWTLFNGFVVKDSKVEEARDYHEDYREPCLISYRLIEDDQGEWFGDVGPGTPGQQHPRSGMSRREKSRHRATEQKMAAVKASLMSPDAIRELDYADNSMSIPVSVMNALPINNSTEALYVNYDSLPSKGDLIAIDAEFVSVQHEDSVISSDGGRIVLMEGRSSLARMSMLDCRSGVDLLLDDYVLPQEPVLDFLTRFSGIVASDLDPQASSRHLVTMRTAYCKLRLLVDRGCIFVGHGLETDFHVLNVYVPPSQIIDTLVIYSQPKARKIGLRFLVNFFLGRDMQVDTHDSIEDAKAAFDLYLKAVDLYGEGEEEFTRALNKVYEYGRSCDWKLGLGMSPTS</sequence>
<evidence type="ECO:0000256" key="1">
    <source>
        <dbReference type="SAM" id="MobiDB-lite"/>
    </source>
</evidence>
<reference evidence="3" key="1">
    <citation type="submission" date="2022-07" db="EMBL/GenBank/DDBJ databases">
        <title>Genome analysis of Parmales, a sister group of diatoms, reveals the evolutionary specialization of diatoms from phago-mixotrophs to photoautotrophs.</title>
        <authorList>
            <person name="Ban H."/>
            <person name="Sato S."/>
            <person name="Yoshikawa S."/>
            <person name="Kazumasa Y."/>
            <person name="Nakamura Y."/>
            <person name="Ichinomiya M."/>
            <person name="Saitoh K."/>
            <person name="Sato N."/>
            <person name="Blanc-Mathieu R."/>
            <person name="Endo H."/>
            <person name="Kuwata A."/>
            <person name="Ogata H."/>
        </authorList>
    </citation>
    <scope>NUCLEOTIDE SEQUENCE</scope>
</reference>
<dbReference type="InterPro" id="IPR012337">
    <property type="entry name" value="RNaseH-like_sf"/>
</dbReference>
<dbReference type="PANTHER" id="PTHR15728">
    <property type="entry name" value="DEADENYLATION COMPLEX CATALYTIC SUBUNIT PAN2"/>
    <property type="match status" value="1"/>
</dbReference>
<dbReference type="GO" id="GO:0003676">
    <property type="term" value="F:nucleic acid binding"/>
    <property type="evidence" value="ECO:0007669"/>
    <property type="project" value="InterPro"/>
</dbReference>
<dbReference type="SUPFAM" id="SSF53098">
    <property type="entry name" value="Ribonuclease H-like"/>
    <property type="match status" value="1"/>
</dbReference>
<dbReference type="EMBL" id="BRXZ01000260">
    <property type="protein sequence ID" value="GMI08348.1"/>
    <property type="molecule type" value="Genomic_DNA"/>
</dbReference>
<dbReference type="OrthoDB" id="16516at2759"/>
<dbReference type="GO" id="GO:0000289">
    <property type="term" value="P:nuclear-transcribed mRNA poly(A) tail shortening"/>
    <property type="evidence" value="ECO:0007669"/>
    <property type="project" value="TreeGrafter"/>
</dbReference>
<feature type="domain" description="Exonuclease" evidence="2">
    <location>
        <begin position="148"/>
        <end position="329"/>
    </location>
</feature>
<dbReference type="AlphaFoldDB" id="A0A9W7FAT2"/>
<name>A0A9W7FAT2_9STRA</name>
<evidence type="ECO:0000313" key="3">
    <source>
        <dbReference type="EMBL" id="GMI08348.1"/>
    </source>
</evidence>
<dbReference type="GO" id="GO:0031251">
    <property type="term" value="C:PAN complex"/>
    <property type="evidence" value="ECO:0007669"/>
    <property type="project" value="TreeGrafter"/>
</dbReference>
<dbReference type="Pfam" id="PF00929">
    <property type="entry name" value="RNase_T"/>
    <property type="match status" value="1"/>
</dbReference>
<organism evidence="3 4">
    <name type="scientific">Triparma retinervis</name>
    <dbReference type="NCBI Taxonomy" id="2557542"/>
    <lineage>
        <taxon>Eukaryota</taxon>
        <taxon>Sar</taxon>
        <taxon>Stramenopiles</taxon>
        <taxon>Ochrophyta</taxon>
        <taxon>Bolidophyceae</taxon>
        <taxon>Parmales</taxon>
        <taxon>Triparmaceae</taxon>
        <taxon>Triparma</taxon>
    </lineage>
</organism>
<dbReference type="InterPro" id="IPR036397">
    <property type="entry name" value="RNaseH_sf"/>
</dbReference>
<feature type="non-terminal residue" evidence="3">
    <location>
        <position position="360"/>
    </location>
</feature>
<dbReference type="Gene3D" id="3.30.420.10">
    <property type="entry name" value="Ribonuclease H-like superfamily/Ribonuclease H"/>
    <property type="match status" value="1"/>
</dbReference>
<keyword evidence="4" id="KW-1185">Reference proteome</keyword>
<feature type="region of interest" description="Disordered" evidence="1">
    <location>
        <begin position="62"/>
        <end position="89"/>
    </location>
</feature>